<sequence length="196" mass="21652">MSLPPQHSFPPPDVPMDSPTPQPPSQQQQQQQQQHAQAPPTPAPADHPSSAPPSRKRKKGENGEPAAPAEPRRLRRSHEACARCRSKKIKCDSKHPRCTACATAGTPCHQEDRHRQTLTPRGYTERLERQLAQCEMLLKRRIPDFDMANIEETLIKEGLPLEPSSEAHSLGPSAAFQFQSPPPPPPPNSFPPPPPP</sequence>
<reference evidence="1" key="2">
    <citation type="journal article" date="2022" name="New Phytol.">
        <title>Evolutionary transition to the ectomycorrhizal habit in the genomes of a hyperdiverse lineage of mushroom-forming fungi.</title>
        <authorList>
            <person name="Looney B."/>
            <person name="Miyauchi S."/>
            <person name="Morin E."/>
            <person name="Drula E."/>
            <person name="Courty P.E."/>
            <person name="Kohler A."/>
            <person name="Kuo A."/>
            <person name="LaButti K."/>
            <person name="Pangilinan J."/>
            <person name="Lipzen A."/>
            <person name="Riley R."/>
            <person name="Andreopoulos W."/>
            <person name="He G."/>
            <person name="Johnson J."/>
            <person name="Nolan M."/>
            <person name="Tritt A."/>
            <person name="Barry K.W."/>
            <person name="Grigoriev I.V."/>
            <person name="Nagy L.G."/>
            <person name="Hibbett D."/>
            <person name="Henrissat B."/>
            <person name="Matheny P.B."/>
            <person name="Labbe J."/>
            <person name="Martin F.M."/>
        </authorList>
    </citation>
    <scope>NUCLEOTIDE SEQUENCE</scope>
    <source>
        <strain evidence="1">EC-137</strain>
    </source>
</reference>
<comment type="caution">
    <text evidence="1">The sequence shown here is derived from an EMBL/GenBank/DDBJ whole genome shotgun (WGS) entry which is preliminary data.</text>
</comment>
<dbReference type="Proteomes" id="UP000814128">
    <property type="component" value="Unassembled WGS sequence"/>
</dbReference>
<keyword evidence="2" id="KW-1185">Reference proteome</keyword>
<organism evidence="1 2">
    <name type="scientific">Vararia minispora EC-137</name>
    <dbReference type="NCBI Taxonomy" id="1314806"/>
    <lineage>
        <taxon>Eukaryota</taxon>
        <taxon>Fungi</taxon>
        <taxon>Dikarya</taxon>
        <taxon>Basidiomycota</taxon>
        <taxon>Agaricomycotina</taxon>
        <taxon>Agaricomycetes</taxon>
        <taxon>Russulales</taxon>
        <taxon>Lachnocladiaceae</taxon>
        <taxon>Vararia</taxon>
    </lineage>
</organism>
<gene>
    <name evidence="1" type="ORF">K488DRAFT_73348</name>
</gene>
<accession>A0ACB8QBI5</accession>
<name>A0ACB8QBI5_9AGAM</name>
<feature type="non-terminal residue" evidence="1">
    <location>
        <position position="196"/>
    </location>
</feature>
<proteinExistence type="predicted"/>
<evidence type="ECO:0000313" key="1">
    <source>
        <dbReference type="EMBL" id="KAI0028955.1"/>
    </source>
</evidence>
<protein>
    <submittedName>
        <fullName evidence="1">Uncharacterized protein</fullName>
    </submittedName>
</protein>
<evidence type="ECO:0000313" key="2">
    <source>
        <dbReference type="Proteomes" id="UP000814128"/>
    </source>
</evidence>
<dbReference type="EMBL" id="MU273710">
    <property type="protein sequence ID" value="KAI0028955.1"/>
    <property type="molecule type" value="Genomic_DNA"/>
</dbReference>
<reference evidence="1" key="1">
    <citation type="submission" date="2021-02" db="EMBL/GenBank/DDBJ databases">
        <authorList>
            <consortium name="DOE Joint Genome Institute"/>
            <person name="Ahrendt S."/>
            <person name="Looney B.P."/>
            <person name="Miyauchi S."/>
            <person name="Morin E."/>
            <person name="Drula E."/>
            <person name="Courty P.E."/>
            <person name="Chicoki N."/>
            <person name="Fauchery L."/>
            <person name="Kohler A."/>
            <person name="Kuo A."/>
            <person name="Labutti K."/>
            <person name="Pangilinan J."/>
            <person name="Lipzen A."/>
            <person name="Riley R."/>
            <person name="Andreopoulos W."/>
            <person name="He G."/>
            <person name="Johnson J."/>
            <person name="Barry K.W."/>
            <person name="Grigoriev I.V."/>
            <person name="Nagy L."/>
            <person name="Hibbett D."/>
            <person name="Henrissat B."/>
            <person name="Matheny P.B."/>
            <person name="Labbe J."/>
            <person name="Martin F."/>
        </authorList>
    </citation>
    <scope>NUCLEOTIDE SEQUENCE</scope>
    <source>
        <strain evidence="1">EC-137</strain>
    </source>
</reference>